<accession>A0AAV6NCU5</accession>
<dbReference type="Proteomes" id="UP000685013">
    <property type="component" value="Chromosome 7"/>
</dbReference>
<dbReference type="PROSITE" id="PS50405">
    <property type="entry name" value="GST_CTER"/>
    <property type="match status" value="1"/>
</dbReference>
<evidence type="ECO:0000256" key="1">
    <source>
        <dbReference type="SAM" id="SignalP"/>
    </source>
</evidence>
<evidence type="ECO:0000313" key="3">
    <source>
        <dbReference type="EMBL" id="KAG6595360.1"/>
    </source>
</evidence>
<keyword evidence="4" id="KW-1185">Reference proteome</keyword>
<dbReference type="PANTHER" id="PTHR11260:SF676">
    <property type="entry name" value="GLUTATHIONE S-TRANSFERASE U8"/>
    <property type="match status" value="1"/>
</dbReference>
<protein>
    <submittedName>
        <fullName evidence="3">Glutathione S-transferase</fullName>
    </submittedName>
</protein>
<dbReference type="GO" id="GO:0004364">
    <property type="term" value="F:glutathione transferase activity"/>
    <property type="evidence" value="ECO:0007669"/>
    <property type="project" value="InterPro"/>
</dbReference>
<evidence type="ECO:0000313" key="4">
    <source>
        <dbReference type="Proteomes" id="UP000685013"/>
    </source>
</evidence>
<organism evidence="3 4">
    <name type="scientific">Cucurbita argyrosperma subsp. sororia</name>
    <dbReference type="NCBI Taxonomy" id="37648"/>
    <lineage>
        <taxon>Eukaryota</taxon>
        <taxon>Viridiplantae</taxon>
        <taxon>Streptophyta</taxon>
        <taxon>Embryophyta</taxon>
        <taxon>Tracheophyta</taxon>
        <taxon>Spermatophyta</taxon>
        <taxon>Magnoliopsida</taxon>
        <taxon>eudicotyledons</taxon>
        <taxon>Gunneridae</taxon>
        <taxon>Pentapetalae</taxon>
        <taxon>rosids</taxon>
        <taxon>fabids</taxon>
        <taxon>Cucurbitales</taxon>
        <taxon>Cucurbitaceae</taxon>
        <taxon>Cucurbiteae</taxon>
        <taxon>Cucurbita</taxon>
    </lineage>
</organism>
<dbReference type="GO" id="GO:0005737">
    <property type="term" value="C:cytoplasm"/>
    <property type="evidence" value="ECO:0007669"/>
    <property type="project" value="TreeGrafter"/>
</dbReference>
<sequence length="114" mass="13058">MFLILNIVIEILFWISGCAEKAIEEAQKTLEPLENELENKKFFGGEEIGLVDIVGLILAVWIPAIEEALGFELLIAHKFPNLKKWTEELVNNQVMPQKDARVTFFKNVGFNRKN</sequence>
<feature type="chain" id="PRO_5043428554" evidence="1">
    <location>
        <begin position="20"/>
        <end position="114"/>
    </location>
</feature>
<feature type="domain" description="GST C-terminal" evidence="2">
    <location>
        <begin position="1"/>
        <end position="110"/>
    </location>
</feature>
<dbReference type="InterPro" id="IPR045073">
    <property type="entry name" value="Omega/Tau-like"/>
</dbReference>
<dbReference type="PANTHER" id="PTHR11260">
    <property type="entry name" value="GLUTATHIONE S-TRANSFERASE, GST, SUPERFAMILY, GST DOMAIN CONTAINING"/>
    <property type="match status" value="1"/>
</dbReference>
<feature type="signal peptide" evidence="1">
    <location>
        <begin position="1"/>
        <end position="19"/>
    </location>
</feature>
<dbReference type="InterPro" id="IPR045074">
    <property type="entry name" value="GST_C_Tau"/>
</dbReference>
<dbReference type="AlphaFoldDB" id="A0AAV6NCU5"/>
<dbReference type="InterPro" id="IPR004046">
    <property type="entry name" value="GST_C"/>
</dbReference>
<dbReference type="Pfam" id="PF00043">
    <property type="entry name" value="GST_C"/>
    <property type="match status" value="1"/>
</dbReference>
<dbReference type="CDD" id="cd03185">
    <property type="entry name" value="GST_C_Tau"/>
    <property type="match status" value="1"/>
</dbReference>
<comment type="caution">
    <text evidence="3">The sequence shown here is derived from an EMBL/GenBank/DDBJ whole genome shotgun (WGS) entry which is preliminary data.</text>
</comment>
<gene>
    <name evidence="3" type="primary">HSP26-A</name>
    <name evidence="3" type="ORF">SDJN03_11913</name>
</gene>
<dbReference type="InterPro" id="IPR010987">
    <property type="entry name" value="Glutathione-S-Trfase_C-like"/>
</dbReference>
<dbReference type="EMBL" id="JAGKQH010000007">
    <property type="protein sequence ID" value="KAG6595360.1"/>
    <property type="molecule type" value="Genomic_DNA"/>
</dbReference>
<feature type="non-terminal residue" evidence="3">
    <location>
        <position position="1"/>
    </location>
</feature>
<keyword evidence="1" id="KW-0732">Signal</keyword>
<evidence type="ECO:0000259" key="2">
    <source>
        <dbReference type="PROSITE" id="PS50405"/>
    </source>
</evidence>
<proteinExistence type="predicted"/>
<name>A0AAV6NCU5_9ROSI</name>
<reference evidence="3 4" key="1">
    <citation type="journal article" date="2021" name="Hortic Res">
        <title>The domestication of Cucurbita argyrosperma as revealed by the genome of its wild relative.</title>
        <authorList>
            <person name="Barrera-Redondo J."/>
            <person name="Sanchez-de la Vega G."/>
            <person name="Aguirre-Liguori J.A."/>
            <person name="Castellanos-Morales G."/>
            <person name="Gutierrez-Guerrero Y.T."/>
            <person name="Aguirre-Dugua X."/>
            <person name="Aguirre-Planter E."/>
            <person name="Tenaillon M.I."/>
            <person name="Lira-Saade R."/>
            <person name="Eguiarte L.E."/>
        </authorList>
    </citation>
    <scope>NUCLEOTIDE SEQUENCE [LARGE SCALE GENOMIC DNA]</scope>
    <source>
        <strain evidence="3">JBR-2021</strain>
    </source>
</reference>
<dbReference type="GO" id="GO:0006749">
    <property type="term" value="P:glutathione metabolic process"/>
    <property type="evidence" value="ECO:0007669"/>
    <property type="project" value="InterPro"/>
</dbReference>